<dbReference type="EMBL" id="DRXE01000162">
    <property type="protein sequence ID" value="HHM67913.1"/>
    <property type="molecule type" value="Genomic_DNA"/>
</dbReference>
<accession>A0A7C5VJN2</accession>
<gene>
    <name evidence="2" type="ORF">ENM28_04230</name>
</gene>
<protein>
    <submittedName>
        <fullName evidence="2">NYN domain-containing protein</fullName>
    </submittedName>
</protein>
<sequence>MTVVLVDGSNLYKALQARGLVGVGLTRLAEWLAPMGVRHKRFYTAPFRGHGRFLRALEADGWTLRVLRTHKALREEGVDVALAVDLVLLAGHGHKDFVVVSGDGDLAPAVEVARILGARVTVAQFQDLLSRHLVQAADGVVLLDAAPWEALGWQKEVVA</sequence>
<dbReference type="InterPro" id="IPR021139">
    <property type="entry name" value="NYN"/>
</dbReference>
<evidence type="ECO:0000259" key="1">
    <source>
        <dbReference type="Pfam" id="PF01936"/>
    </source>
</evidence>
<organism evidence="2">
    <name type="scientific">Thermus caliditerrae</name>
    <dbReference type="NCBI Taxonomy" id="1330700"/>
    <lineage>
        <taxon>Bacteria</taxon>
        <taxon>Thermotogati</taxon>
        <taxon>Deinococcota</taxon>
        <taxon>Deinococci</taxon>
        <taxon>Thermales</taxon>
        <taxon>Thermaceae</taxon>
        <taxon>Thermus</taxon>
    </lineage>
</organism>
<dbReference type="Pfam" id="PF01936">
    <property type="entry name" value="NYN"/>
    <property type="match status" value="1"/>
</dbReference>
<dbReference type="AlphaFoldDB" id="A0A7C5VJN2"/>
<dbReference type="PANTHER" id="PTHR35458">
    <property type="entry name" value="SLR0755 PROTEIN"/>
    <property type="match status" value="1"/>
</dbReference>
<dbReference type="PANTHER" id="PTHR35458:SF8">
    <property type="entry name" value="SLR0650 PROTEIN"/>
    <property type="match status" value="1"/>
</dbReference>
<dbReference type="InterPro" id="IPR047140">
    <property type="entry name" value="LabA"/>
</dbReference>
<dbReference type="Gene3D" id="3.40.50.1010">
    <property type="entry name" value="5'-nuclease"/>
    <property type="match status" value="1"/>
</dbReference>
<name>A0A7C5VJN2_9DEIN</name>
<comment type="caution">
    <text evidence="2">The sequence shown here is derived from an EMBL/GenBank/DDBJ whole genome shotgun (WGS) entry which is preliminary data.</text>
</comment>
<feature type="domain" description="NYN" evidence="1">
    <location>
        <begin position="2"/>
        <end position="141"/>
    </location>
</feature>
<dbReference type="GO" id="GO:0004540">
    <property type="term" value="F:RNA nuclease activity"/>
    <property type="evidence" value="ECO:0007669"/>
    <property type="project" value="InterPro"/>
</dbReference>
<proteinExistence type="predicted"/>
<reference evidence="2" key="1">
    <citation type="journal article" date="2020" name="mSystems">
        <title>Genome- and Community-Level Interaction Insights into Carbon Utilization and Element Cycling Functions of Hydrothermarchaeota in Hydrothermal Sediment.</title>
        <authorList>
            <person name="Zhou Z."/>
            <person name="Liu Y."/>
            <person name="Xu W."/>
            <person name="Pan J."/>
            <person name="Luo Z.H."/>
            <person name="Li M."/>
        </authorList>
    </citation>
    <scope>NUCLEOTIDE SEQUENCE [LARGE SCALE GENOMIC DNA]</scope>
    <source>
        <strain evidence="2">SpSt-1071</strain>
    </source>
</reference>
<evidence type="ECO:0000313" key="2">
    <source>
        <dbReference type="EMBL" id="HHM67913.1"/>
    </source>
</evidence>